<dbReference type="Pfam" id="PF13649">
    <property type="entry name" value="Methyltransf_25"/>
    <property type="match status" value="1"/>
</dbReference>
<dbReference type="PANTHER" id="PTHR43861:SF1">
    <property type="entry name" value="TRANS-ACONITATE 2-METHYLTRANSFERASE"/>
    <property type="match status" value="1"/>
</dbReference>
<sequence length="293" mass="31416">MGCGLSRLLWIPMPDQGSADISSPALLHAKAWAEAYELIDLQLSPLGLRAIETLDLGAGDIILDIGCGAGQTLLQLAERVGAEGRVIGVDVAPLLLEIASRRTEPLSQVRLIQADAQSLDLSSESTDAVFSRFGVMSFDDPVAAFANFRRILRPSGTLAFTCWRSLEDNELDHLPLSAAGLQSSVDESSFSFADPEYIRGILEAAGFEEIVIQSHDEKVSSGDLDAMSWVLLKVGSLGKIVRENPALRATAEPLLRKTLAALGDASRVELLASVWIVTARAEAVLRQQILSAP</sequence>
<name>A0AA87QBE1_RHIRH</name>
<dbReference type="GO" id="GO:0008168">
    <property type="term" value="F:methyltransferase activity"/>
    <property type="evidence" value="ECO:0007669"/>
    <property type="project" value="UniProtKB-KW"/>
</dbReference>
<dbReference type="Gene3D" id="3.40.50.150">
    <property type="entry name" value="Vaccinia Virus protein VP39"/>
    <property type="match status" value="1"/>
</dbReference>
<accession>A0AA87QBE1</accession>
<dbReference type="InterPro" id="IPR029063">
    <property type="entry name" value="SAM-dependent_MTases_sf"/>
</dbReference>
<comment type="caution">
    <text evidence="4">The sequence shown here is derived from an EMBL/GenBank/DDBJ whole genome shotgun (WGS) entry which is preliminary data.</text>
</comment>
<organism evidence="4 5">
    <name type="scientific">Rhizobium rhizogenes NBRC 13257</name>
    <dbReference type="NCBI Taxonomy" id="1220581"/>
    <lineage>
        <taxon>Bacteria</taxon>
        <taxon>Pseudomonadati</taxon>
        <taxon>Pseudomonadota</taxon>
        <taxon>Alphaproteobacteria</taxon>
        <taxon>Hyphomicrobiales</taxon>
        <taxon>Rhizobiaceae</taxon>
        <taxon>Rhizobium/Agrobacterium group</taxon>
        <taxon>Rhizobium</taxon>
    </lineage>
</organism>
<dbReference type="EMBL" id="BAYX01000011">
    <property type="protein sequence ID" value="GAJ95269.1"/>
    <property type="molecule type" value="Genomic_DNA"/>
</dbReference>
<feature type="domain" description="Methyltransferase" evidence="3">
    <location>
        <begin position="62"/>
        <end position="156"/>
    </location>
</feature>
<dbReference type="PANTHER" id="PTHR43861">
    <property type="entry name" value="TRANS-ACONITATE 2-METHYLTRANSFERASE-RELATED"/>
    <property type="match status" value="1"/>
</dbReference>
<evidence type="ECO:0000313" key="5">
    <source>
        <dbReference type="Proteomes" id="UP000026941"/>
    </source>
</evidence>
<reference evidence="4 5" key="1">
    <citation type="submission" date="2014-05" db="EMBL/GenBank/DDBJ databases">
        <title>Whole genome shotgun sequence of Rhizobium rhizogenes NBRC 13257.</title>
        <authorList>
            <person name="Katano-Makiyama Y."/>
            <person name="Hosoyama A."/>
            <person name="Hashimoto M."/>
            <person name="Hosoyama Y."/>
            <person name="Noguchi M."/>
            <person name="Tsuchikane K."/>
            <person name="Kimura A."/>
            <person name="Ohji S."/>
            <person name="Ichikawa N."/>
            <person name="Yamazoe A."/>
            <person name="Fujita N."/>
        </authorList>
    </citation>
    <scope>NUCLEOTIDE SEQUENCE [LARGE SCALE GENOMIC DNA]</scope>
    <source>
        <strain evidence="4 5">NBRC 13257</strain>
    </source>
</reference>
<gene>
    <name evidence="4" type="ORF">RRH01S_11_01770</name>
</gene>
<evidence type="ECO:0000313" key="4">
    <source>
        <dbReference type="EMBL" id="GAJ95269.1"/>
    </source>
</evidence>
<dbReference type="GO" id="GO:0032259">
    <property type="term" value="P:methylation"/>
    <property type="evidence" value="ECO:0007669"/>
    <property type="project" value="UniProtKB-KW"/>
</dbReference>
<dbReference type="SUPFAM" id="SSF53335">
    <property type="entry name" value="S-adenosyl-L-methionine-dependent methyltransferases"/>
    <property type="match status" value="1"/>
</dbReference>
<proteinExistence type="predicted"/>
<keyword evidence="1 4" id="KW-0489">Methyltransferase</keyword>
<dbReference type="Proteomes" id="UP000026941">
    <property type="component" value="Unassembled WGS sequence"/>
</dbReference>
<evidence type="ECO:0000259" key="3">
    <source>
        <dbReference type="Pfam" id="PF13649"/>
    </source>
</evidence>
<keyword evidence="2" id="KW-0808">Transferase</keyword>
<protein>
    <submittedName>
        <fullName evidence="4">Methyltransferase</fullName>
    </submittedName>
</protein>
<evidence type="ECO:0000256" key="1">
    <source>
        <dbReference type="ARBA" id="ARBA00022603"/>
    </source>
</evidence>
<dbReference type="AlphaFoldDB" id="A0AA87QBE1"/>
<dbReference type="CDD" id="cd02440">
    <property type="entry name" value="AdoMet_MTases"/>
    <property type="match status" value="1"/>
</dbReference>
<evidence type="ECO:0000256" key="2">
    <source>
        <dbReference type="ARBA" id="ARBA00022679"/>
    </source>
</evidence>
<dbReference type="InterPro" id="IPR041698">
    <property type="entry name" value="Methyltransf_25"/>
</dbReference>